<dbReference type="InterPro" id="IPR001138">
    <property type="entry name" value="Zn2Cys6_DnaBD"/>
</dbReference>
<accession>A0A507BD07</accession>
<keyword evidence="2" id="KW-0862">Zinc</keyword>
<feature type="domain" description="Zn(2)-C6 fungal-type" evidence="8">
    <location>
        <begin position="46"/>
        <end position="76"/>
    </location>
</feature>
<dbReference type="PROSITE" id="PS50048">
    <property type="entry name" value="ZN2_CY6_FUNGAL_2"/>
    <property type="match status" value="1"/>
</dbReference>
<dbReference type="Proteomes" id="UP000319257">
    <property type="component" value="Unassembled WGS sequence"/>
</dbReference>
<name>A0A507BD07_9PEZI</name>
<dbReference type="GO" id="GO:0005634">
    <property type="term" value="C:nucleus"/>
    <property type="evidence" value="ECO:0007669"/>
    <property type="project" value="UniProtKB-SubCell"/>
</dbReference>
<sequence>MEDLSVTPRSIEPQTSPPPPPLTQTSPSSSSSSSMGVKRIRVVEGSCWSCRKRRIKCDLAKPRCERCCRVGATCEYAARPIRWCTKPTAAAPARFQVVPSAVDQLAAPLGAREKRALTYFAGRFWPLLTTTPDPCALPMVLVLEHRVLLLTACLVADTHRVLQDGRNSRKGPQLKRLECLSAVRSQLNEDCSSSGDEVPWTGLLLAVLLLYFHDGYLECAEKSASTASHHAGANAIIERLGGVEVVLDTGPEALHLLVSEFASTDLTTAMLNGGRPSFSPQMWDKIDRRSVWWSRDPNARFLSLATVLGCISSMVHYLDDVNSGLVTHSDERVREFEMALTPTYAGFSTLSCGVYTGPEDEDLEAVHAYALTRSFQHAGLIYLYRAICGLPMDHWLVQQHVLPCLDCILNVKRPSKVVNCALFPLLVAGTHVQSARHQREIVNVLNLLHDRMKFASVQSVSAVLNDIWNSDPGNMAWFEMFTGLGTDAAVL</sequence>
<dbReference type="AlphaFoldDB" id="A0A507BD07"/>
<organism evidence="9 10">
    <name type="scientific">Thyridium curvatum</name>
    <dbReference type="NCBI Taxonomy" id="1093900"/>
    <lineage>
        <taxon>Eukaryota</taxon>
        <taxon>Fungi</taxon>
        <taxon>Dikarya</taxon>
        <taxon>Ascomycota</taxon>
        <taxon>Pezizomycotina</taxon>
        <taxon>Sordariomycetes</taxon>
        <taxon>Sordariomycetidae</taxon>
        <taxon>Thyridiales</taxon>
        <taxon>Thyridiaceae</taxon>
        <taxon>Thyridium</taxon>
    </lineage>
</organism>
<evidence type="ECO:0000259" key="8">
    <source>
        <dbReference type="PROSITE" id="PS50048"/>
    </source>
</evidence>
<dbReference type="EMBL" id="SKBQ01000022">
    <property type="protein sequence ID" value="TPX15289.1"/>
    <property type="molecule type" value="Genomic_DNA"/>
</dbReference>
<dbReference type="GO" id="GO:0003677">
    <property type="term" value="F:DNA binding"/>
    <property type="evidence" value="ECO:0007669"/>
    <property type="project" value="UniProtKB-KW"/>
</dbReference>
<dbReference type="CDD" id="cd00067">
    <property type="entry name" value="GAL4"/>
    <property type="match status" value="1"/>
</dbReference>
<keyword evidence="3" id="KW-0805">Transcription regulation</keyword>
<evidence type="ECO:0000256" key="1">
    <source>
        <dbReference type="ARBA" id="ARBA00004123"/>
    </source>
</evidence>
<dbReference type="Pfam" id="PF00172">
    <property type="entry name" value="Zn_clus"/>
    <property type="match status" value="1"/>
</dbReference>
<dbReference type="GO" id="GO:0000981">
    <property type="term" value="F:DNA-binding transcription factor activity, RNA polymerase II-specific"/>
    <property type="evidence" value="ECO:0007669"/>
    <property type="project" value="InterPro"/>
</dbReference>
<dbReference type="GO" id="GO:0008270">
    <property type="term" value="F:zinc ion binding"/>
    <property type="evidence" value="ECO:0007669"/>
    <property type="project" value="InterPro"/>
</dbReference>
<dbReference type="OrthoDB" id="3362851at2759"/>
<evidence type="ECO:0000256" key="4">
    <source>
        <dbReference type="ARBA" id="ARBA00023125"/>
    </source>
</evidence>
<evidence type="ECO:0000256" key="5">
    <source>
        <dbReference type="ARBA" id="ARBA00023163"/>
    </source>
</evidence>
<feature type="compositionally biased region" description="Low complexity" evidence="7">
    <location>
        <begin position="23"/>
        <end position="34"/>
    </location>
</feature>
<dbReference type="InterPro" id="IPR021858">
    <property type="entry name" value="Fun_TF"/>
</dbReference>
<evidence type="ECO:0000313" key="10">
    <source>
        <dbReference type="Proteomes" id="UP000319257"/>
    </source>
</evidence>
<dbReference type="InterPro" id="IPR036864">
    <property type="entry name" value="Zn2-C6_fun-type_DNA-bd_sf"/>
</dbReference>
<proteinExistence type="predicted"/>
<reference evidence="9 10" key="1">
    <citation type="submission" date="2019-06" db="EMBL/GenBank/DDBJ databases">
        <title>Draft genome sequence of the filamentous fungus Phialemoniopsis curvata isolated from diesel fuel.</title>
        <authorList>
            <person name="Varaljay V.A."/>
            <person name="Lyon W.J."/>
            <person name="Crouch A.L."/>
            <person name="Drake C.E."/>
            <person name="Hollomon J.M."/>
            <person name="Nadeau L.J."/>
            <person name="Nunn H.S."/>
            <person name="Stevenson B.S."/>
            <person name="Bojanowski C.L."/>
            <person name="Crookes-Goodson W.J."/>
        </authorList>
    </citation>
    <scope>NUCLEOTIDE SEQUENCE [LARGE SCALE GENOMIC DNA]</scope>
    <source>
        <strain evidence="9 10">D216</strain>
    </source>
</reference>
<feature type="region of interest" description="Disordered" evidence="7">
    <location>
        <begin position="1"/>
        <end position="37"/>
    </location>
</feature>
<dbReference type="PROSITE" id="PS00463">
    <property type="entry name" value="ZN2_CY6_FUNGAL_1"/>
    <property type="match status" value="1"/>
</dbReference>
<dbReference type="SMART" id="SM00066">
    <property type="entry name" value="GAL4"/>
    <property type="match status" value="1"/>
</dbReference>
<gene>
    <name evidence="9" type="ORF">E0L32_004566</name>
</gene>
<protein>
    <recommendedName>
        <fullName evidence="8">Zn(2)-C6 fungal-type domain-containing protein</fullName>
    </recommendedName>
</protein>
<dbReference type="RefSeq" id="XP_030997000.1">
    <property type="nucleotide sequence ID" value="XM_031138990.1"/>
</dbReference>
<keyword evidence="10" id="KW-1185">Reference proteome</keyword>
<dbReference type="SUPFAM" id="SSF57701">
    <property type="entry name" value="Zn2/Cys6 DNA-binding domain"/>
    <property type="match status" value="1"/>
</dbReference>
<evidence type="ECO:0000313" key="9">
    <source>
        <dbReference type="EMBL" id="TPX15289.1"/>
    </source>
</evidence>
<evidence type="ECO:0000256" key="7">
    <source>
        <dbReference type="SAM" id="MobiDB-lite"/>
    </source>
</evidence>
<keyword evidence="6" id="KW-0539">Nucleus</keyword>
<keyword evidence="4" id="KW-0238">DNA-binding</keyword>
<comment type="caution">
    <text evidence="9">The sequence shown here is derived from an EMBL/GenBank/DDBJ whole genome shotgun (WGS) entry which is preliminary data.</text>
</comment>
<evidence type="ECO:0000256" key="2">
    <source>
        <dbReference type="ARBA" id="ARBA00022833"/>
    </source>
</evidence>
<evidence type="ECO:0000256" key="3">
    <source>
        <dbReference type="ARBA" id="ARBA00023015"/>
    </source>
</evidence>
<dbReference type="PANTHER" id="PTHR37534">
    <property type="entry name" value="TRANSCRIPTIONAL ACTIVATOR PROTEIN UGA3"/>
    <property type="match status" value="1"/>
</dbReference>
<evidence type="ECO:0000256" key="6">
    <source>
        <dbReference type="ARBA" id="ARBA00023242"/>
    </source>
</evidence>
<dbReference type="Gene3D" id="4.10.240.10">
    <property type="entry name" value="Zn(2)-C6 fungal-type DNA-binding domain"/>
    <property type="match status" value="1"/>
</dbReference>
<dbReference type="Pfam" id="PF11951">
    <property type="entry name" value="Fungal_trans_2"/>
    <property type="match status" value="1"/>
</dbReference>
<dbReference type="InParanoid" id="A0A507BD07"/>
<dbReference type="GeneID" id="41972013"/>
<comment type="subcellular location">
    <subcellularLocation>
        <location evidence="1">Nucleus</location>
    </subcellularLocation>
</comment>
<keyword evidence="5" id="KW-0804">Transcription</keyword>
<dbReference type="PANTHER" id="PTHR37534:SF46">
    <property type="entry name" value="ZN(II)2CYS6 TRANSCRIPTION FACTOR (EUROFUNG)"/>
    <property type="match status" value="1"/>
</dbReference>